<evidence type="ECO:0000256" key="8">
    <source>
        <dbReference type="SAM" id="MobiDB-lite"/>
    </source>
</evidence>
<sequence length="579" mass="60577">MAACDGMAIHRNGDSDIVAAVYDSTLRIIAGRYRLVRPIGSGGMGRVWAARDDLLGRDVAVKEMLPPRGVTAYEMDALCERTMREARATARLTHPNVVRVIDVVSDRDLPCIVMELVPSRSLFEVVRDEGPMDPEEAARVGLDVLSALRAAHREGLLHRDVKPANVLLGHDGRTVLTDFGLVAIAGDSRMTATGVVLGSPSYLAPELALDGFPGEASDLWSLGATLYAAVEGRPPYSKSTPAATLAALATELPRRPRRPGVLADVLEGLLHRDPEFRIDASTTEELLRVAAGEPSRSPVRAAIRAERSGEQVFGDLDGIRAPLPSEAGITAAVPATKASRRGRILLAAAVVVALIAAAFLARPYLLPGDDRSGDATSGGTEVSARPAIGAGLVAAAPSTSPSIAPSAAPSTRVKRSTTATRRTSPTATRTAEGGAGSTPEAGGDTAPTLVVAYYEAIVNDRYVTADNEGTSPLIAFPDAAGAWETWDEISLGSGKIALRAEINNKYVTADPDGVEPLIASADTVGDAETFKLIKNADGTVSFLALANGKYVTAANSGLDPLINTKTTIGQAEKFVRSTL</sequence>
<feature type="transmembrane region" description="Helical" evidence="9">
    <location>
        <begin position="344"/>
        <end position="365"/>
    </location>
</feature>
<evidence type="ECO:0000256" key="9">
    <source>
        <dbReference type="SAM" id="Phobius"/>
    </source>
</evidence>
<keyword evidence="9" id="KW-0812">Transmembrane</keyword>
<gene>
    <name evidence="11" type="ORF">Apa02nite_020020</name>
</gene>
<keyword evidence="2" id="KW-0723">Serine/threonine-protein kinase</keyword>
<evidence type="ECO:0000256" key="1">
    <source>
        <dbReference type="ARBA" id="ARBA00012513"/>
    </source>
</evidence>
<organism evidence="11 12">
    <name type="scientific">Actinoplanes palleronii</name>
    <dbReference type="NCBI Taxonomy" id="113570"/>
    <lineage>
        <taxon>Bacteria</taxon>
        <taxon>Bacillati</taxon>
        <taxon>Actinomycetota</taxon>
        <taxon>Actinomycetes</taxon>
        <taxon>Micromonosporales</taxon>
        <taxon>Micromonosporaceae</taxon>
        <taxon>Actinoplanes</taxon>
    </lineage>
</organism>
<dbReference type="InterPro" id="IPR017441">
    <property type="entry name" value="Protein_kinase_ATP_BS"/>
</dbReference>
<proteinExistence type="predicted"/>
<accession>A0ABQ4B5F9</accession>
<dbReference type="PROSITE" id="PS50011">
    <property type="entry name" value="PROTEIN_KINASE_DOM"/>
    <property type="match status" value="1"/>
</dbReference>
<dbReference type="SUPFAM" id="SSF50405">
    <property type="entry name" value="Actin-crosslinking proteins"/>
    <property type="match status" value="1"/>
</dbReference>
<evidence type="ECO:0000256" key="5">
    <source>
        <dbReference type="ARBA" id="ARBA00022777"/>
    </source>
</evidence>
<evidence type="ECO:0000259" key="10">
    <source>
        <dbReference type="PROSITE" id="PS50011"/>
    </source>
</evidence>
<dbReference type="PROSITE" id="PS00108">
    <property type="entry name" value="PROTEIN_KINASE_ST"/>
    <property type="match status" value="1"/>
</dbReference>
<evidence type="ECO:0000256" key="7">
    <source>
        <dbReference type="PROSITE-ProRule" id="PRU10141"/>
    </source>
</evidence>
<dbReference type="InterPro" id="IPR000719">
    <property type="entry name" value="Prot_kinase_dom"/>
</dbReference>
<dbReference type="PROSITE" id="PS00107">
    <property type="entry name" value="PROTEIN_KINASE_ATP"/>
    <property type="match status" value="1"/>
</dbReference>
<dbReference type="Gene3D" id="1.10.510.10">
    <property type="entry name" value="Transferase(Phosphotransferase) domain 1"/>
    <property type="match status" value="1"/>
</dbReference>
<evidence type="ECO:0000256" key="2">
    <source>
        <dbReference type="ARBA" id="ARBA00022527"/>
    </source>
</evidence>
<evidence type="ECO:0000256" key="4">
    <source>
        <dbReference type="ARBA" id="ARBA00022741"/>
    </source>
</evidence>
<keyword evidence="9" id="KW-0472">Membrane</keyword>
<evidence type="ECO:0000256" key="6">
    <source>
        <dbReference type="ARBA" id="ARBA00022840"/>
    </source>
</evidence>
<dbReference type="InterPro" id="IPR008271">
    <property type="entry name" value="Ser/Thr_kinase_AS"/>
</dbReference>
<keyword evidence="9" id="KW-1133">Transmembrane helix</keyword>
<keyword evidence="3" id="KW-0808">Transferase</keyword>
<feature type="domain" description="Protein kinase" evidence="10">
    <location>
        <begin position="33"/>
        <end position="287"/>
    </location>
</feature>
<feature type="binding site" evidence="7">
    <location>
        <position position="62"/>
    </location>
    <ligand>
        <name>ATP</name>
        <dbReference type="ChEBI" id="CHEBI:30616"/>
    </ligand>
</feature>
<keyword evidence="12" id="KW-1185">Reference proteome</keyword>
<dbReference type="SUPFAM" id="SSF56112">
    <property type="entry name" value="Protein kinase-like (PK-like)"/>
    <property type="match status" value="1"/>
</dbReference>
<dbReference type="CDD" id="cd00257">
    <property type="entry name" value="beta-trefoil_FSCN-like"/>
    <property type="match status" value="1"/>
</dbReference>
<keyword evidence="5 11" id="KW-0418">Kinase</keyword>
<dbReference type="SMART" id="SM00220">
    <property type="entry name" value="S_TKc"/>
    <property type="match status" value="1"/>
</dbReference>
<protein>
    <recommendedName>
        <fullName evidence="1">non-specific serine/threonine protein kinase</fullName>
        <ecNumber evidence="1">2.7.11.1</ecNumber>
    </recommendedName>
</protein>
<dbReference type="EC" id="2.7.11.1" evidence="1"/>
<dbReference type="Gene3D" id="3.30.200.20">
    <property type="entry name" value="Phosphorylase Kinase, domain 1"/>
    <property type="match status" value="1"/>
</dbReference>
<keyword evidence="6 7" id="KW-0067">ATP-binding</keyword>
<dbReference type="CDD" id="cd14014">
    <property type="entry name" value="STKc_PknB_like"/>
    <property type="match status" value="1"/>
</dbReference>
<dbReference type="GO" id="GO:0016301">
    <property type="term" value="F:kinase activity"/>
    <property type="evidence" value="ECO:0007669"/>
    <property type="project" value="UniProtKB-KW"/>
</dbReference>
<dbReference type="Pfam" id="PF00069">
    <property type="entry name" value="Pkinase"/>
    <property type="match status" value="1"/>
</dbReference>
<dbReference type="Gene3D" id="2.80.10.50">
    <property type="match status" value="1"/>
</dbReference>
<feature type="compositionally biased region" description="Low complexity" evidence="8">
    <location>
        <begin position="397"/>
        <end position="431"/>
    </location>
</feature>
<dbReference type="InterPro" id="IPR011009">
    <property type="entry name" value="Kinase-like_dom_sf"/>
</dbReference>
<dbReference type="InterPro" id="IPR008999">
    <property type="entry name" value="Actin-crosslinking"/>
</dbReference>
<dbReference type="PANTHER" id="PTHR43289:SF6">
    <property type="entry name" value="SERINE_THREONINE-PROTEIN KINASE NEKL-3"/>
    <property type="match status" value="1"/>
</dbReference>
<evidence type="ECO:0000256" key="3">
    <source>
        <dbReference type="ARBA" id="ARBA00022679"/>
    </source>
</evidence>
<dbReference type="Proteomes" id="UP000624709">
    <property type="component" value="Unassembled WGS sequence"/>
</dbReference>
<name>A0ABQ4B5F9_9ACTN</name>
<dbReference type="EMBL" id="BOMS01000026">
    <property type="protein sequence ID" value="GIE65894.1"/>
    <property type="molecule type" value="Genomic_DNA"/>
</dbReference>
<reference evidence="11 12" key="1">
    <citation type="submission" date="2021-01" db="EMBL/GenBank/DDBJ databases">
        <title>Whole genome shotgun sequence of Actinoplanes palleronii NBRC 14916.</title>
        <authorList>
            <person name="Komaki H."/>
            <person name="Tamura T."/>
        </authorList>
    </citation>
    <scope>NUCLEOTIDE SEQUENCE [LARGE SCALE GENOMIC DNA]</scope>
    <source>
        <strain evidence="11 12">NBRC 14916</strain>
    </source>
</reference>
<dbReference type="PANTHER" id="PTHR43289">
    <property type="entry name" value="MITOGEN-ACTIVATED PROTEIN KINASE KINASE KINASE 20-RELATED"/>
    <property type="match status" value="1"/>
</dbReference>
<keyword evidence="4 7" id="KW-0547">Nucleotide-binding</keyword>
<evidence type="ECO:0000313" key="11">
    <source>
        <dbReference type="EMBL" id="GIE65894.1"/>
    </source>
</evidence>
<evidence type="ECO:0000313" key="12">
    <source>
        <dbReference type="Proteomes" id="UP000624709"/>
    </source>
</evidence>
<feature type="region of interest" description="Disordered" evidence="8">
    <location>
        <begin position="397"/>
        <end position="443"/>
    </location>
</feature>
<comment type="caution">
    <text evidence="11">The sequence shown here is derived from an EMBL/GenBank/DDBJ whole genome shotgun (WGS) entry which is preliminary data.</text>
</comment>